<organism evidence="2">
    <name type="scientific">Nostoc sp. 'Peltigera membranacea cyanobiont'</name>
    <dbReference type="NCBI Taxonomy" id="414689"/>
    <lineage>
        <taxon>Bacteria</taxon>
        <taxon>Bacillati</taxon>
        <taxon>Cyanobacteriota</taxon>
        <taxon>Cyanophyceae</taxon>
        <taxon>Nostocales</taxon>
        <taxon>Nostocaceae</taxon>
        <taxon>Nostoc</taxon>
        <taxon>Nostoc cyanobionts</taxon>
    </lineage>
</organism>
<dbReference type="EMBL" id="KC407995">
    <property type="protein sequence ID" value="AGH69806.1"/>
    <property type="molecule type" value="Genomic_DNA"/>
</dbReference>
<dbReference type="InterPro" id="IPR002559">
    <property type="entry name" value="Transposase_11"/>
</dbReference>
<accession>M4T754</accession>
<evidence type="ECO:0000313" key="2">
    <source>
        <dbReference type="EMBL" id="AGH69806.1"/>
    </source>
</evidence>
<evidence type="ECO:0000259" key="1">
    <source>
        <dbReference type="Pfam" id="PF01609"/>
    </source>
</evidence>
<dbReference type="GO" id="GO:0003677">
    <property type="term" value="F:DNA binding"/>
    <property type="evidence" value="ECO:0007669"/>
    <property type="project" value="InterPro"/>
</dbReference>
<proteinExistence type="predicted"/>
<protein>
    <submittedName>
        <fullName evidence="2">Transposase</fullName>
    </submittedName>
</protein>
<dbReference type="Pfam" id="PF01609">
    <property type="entry name" value="DDE_Tnp_1"/>
    <property type="match status" value="1"/>
</dbReference>
<dbReference type="GO" id="GO:0004803">
    <property type="term" value="F:transposase activity"/>
    <property type="evidence" value="ECO:0007669"/>
    <property type="project" value="InterPro"/>
</dbReference>
<dbReference type="PANTHER" id="PTHR30007">
    <property type="entry name" value="PHP DOMAIN PROTEIN"/>
    <property type="match status" value="1"/>
</dbReference>
<dbReference type="AlphaFoldDB" id="M4T754"/>
<sequence length="212" mass="23915">MPMGNAAPRSASLLYRVQLLSEMATQRGLATSSRPNPPKITNTIRQTKAVHRCHCRFSIRQDNGKKGEVYGFDGGKKVKGRKCHIVVDSQGLLIGVLVTEANSSERLGAIVVLDEAKEKLSKLGVIWVDQGYSGKNFTNAVKQVCGETVRVEVIERISKTFERLPKRWIVERTFGWLNRFRRLSKDYEVYSEVSEAMIYGSLIRLMVRRLAA</sequence>
<dbReference type="PANTHER" id="PTHR30007:SF0">
    <property type="entry name" value="TRANSPOSASE"/>
    <property type="match status" value="1"/>
</dbReference>
<reference evidence="2" key="1">
    <citation type="journal article" date="2013" name="Proc. Natl. Acad. Sci. U.S.A.">
        <title>Metagenomic natural product discovery in lichen provides evidence for a family of biosynthetic pathways in diverse symbioses.</title>
        <authorList>
            <person name="Kampa A."/>
            <person name="Gagunashvili A.N."/>
            <person name="Gulder T.A."/>
            <person name="Morinaka B.I."/>
            <person name="Daolio C."/>
            <person name="Godejohann M."/>
            <person name="Miao V.P."/>
            <person name="Piel J."/>
            <person name="Andresson O.S."/>
        </authorList>
    </citation>
    <scope>NUCLEOTIDE SEQUENCE</scope>
</reference>
<name>M4T754_9NOSO</name>
<dbReference type="GO" id="GO:0006313">
    <property type="term" value="P:DNA transposition"/>
    <property type="evidence" value="ECO:0007669"/>
    <property type="project" value="InterPro"/>
</dbReference>
<feature type="domain" description="Transposase IS4-like" evidence="1">
    <location>
        <begin position="64"/>
        <end position="198"/>
    </location>
</feature>